<evidence type="ECO:0000256" key="10">
    <source>
        <dbReference type="ARBA" id="ARBA00022801"/>
    </source>
</evidence>
<evidence type="ECO:0000256" key="15">
    <source>
        <dbReference type="ARBA" id="ARBA00023172"/>
    </source>
</evidence>
<dbReference type="RefSeq" id="WP_203168101.1">
    <property type="nucleotide sequence ID" value="NZ_JAEVLS010000003.1"/>
</dbReference>
<keyword evidence="13" id="KW-0239">DNA-directed DNA polymerase</keyword>
<keyword evidence="6" id="KW-0540">Nuclease</keyword>
<keyword evidence="5" id="KW-0548">Nucleotidyltransferase</keyword>
<gene>
    <name evidence="22" type="primary">ligD</name>
    <name evidence="22" type="ORF">JM946_14955</name>
</gene>
<comment type="cofactor">
    <cofactor evidence="1">
        <name>Mn(2+)</name>
        <dbReference type="ChEBI" id="CHEBI:29035"/>
    </cofactor>
</comment>
<evidence type="ECO:0000256" key="1">
    <source>
        <dbReference type="ARBA" id="ARBA00001936"/>
    </source>
</evidence>
<dbReference type="CDD" id="cd07906">
    <property type="entry name" value="Adenylation_DNA_ligase_LigD_LigC"/>
    <property type="match status" value="1"/>
</dbReference>
<keyword evidence="9" id="KW-0227">DNA damage</keyword>
<organism evidence="22 23">
    <name type="scientific">Steroidobacter gossypii</name>
    <dbReference type="NCBI Taxonomy" id="2805490"/>
    <lineage>
        <taxon>Bacteria</taxon>
        <taxon>Pseudomonadati</taxon>
        <taxon>Pseudomonadota</taxon>
        <taxon>Gammaproteobacteria</taxon>
        <taxon>Steroidobacterales</taxon>
        <taxon>Steroidobacteraceae</taxon>
        <taxon>Steroidobacter</taxon>
    </lineage>
</organism>
<keyword evidence="23" id="KW-1185">Reference proteome</keyword>
<keyword evidence="3 22" id="KW-0436">Ligase</keyword>
<evidence type="ECO:0000256" key="8">
    <source>
        <dbReference type="ARBA" id="ARBA00022741"/>
    </source>
</evidence>
<evidence type="ECO:0000256" key="4">
    <source>
        <dbReference type="ARBA" id="ARBA00022679"/>
    </source>
</evidence>
<evidence type="ECO:0000256" key="6">
    <source>
        <dbReference type="ARBA" id="ARBA00022722"/>
    </source>
</evidence>
<dbReference type="PANTHER" id="PTHR42705">
    <property type="entry name" value="BIFUNCTIONAL NON-HOMOLOGOUS END JOINING PROTEIN LIGD"/>
    <property type="match status" value="1"/>
</dbReference>
<dbReference type="Proteomes" id="UP000661077">
    <property type="component" value="Unassembled WGS sequence"/>
</dbReference>
<protein>
    <recommendedName>
        <fullName evidence="2">DNA ligase (ATP)</fullName>
        <ecNumber evidence="2">6.5.1.1</ecNumber>
    </recommendedName>
    <alternativeName>
        <fullName evidence="19">NHEJ DNA polymerase</fullName>
    </alternativeName>
</protein>
<dbReference type="Gene3D" id="3.90.920.10">
    <property type="entry name" value="DNA primase, PRIM domain"/>
    <property type="match status" value="1"/>
</dbReference>
<evidence type="ECO:0000256" key="14">
    <source>
        <dbReference type="ARBA" id="ARBA00023125"/>
    </source>
</evidence>
<comment type="caution">
    <text evidence="22">The sequence shown here is derived from an EMBL/GenBank/DDBJ whole genome shotgun (WGS) entry which is preliminary data.</text>
</comment>
<keyword evidence="4" id="KW-0808">Transferase</keyword>
<dbReference type="InterPro" id="IPR012310">
    <property type="entry name" value="DNA_ligase_ATP-dep_cent"/>
</dbReference>
<keyword evidence="15" id="KW-0233">DNA recombination</keyword>
<dbReference type="Pfam" id="PF04679">
    <property type="entry name" value="DNA_ligase_A_C"/>
    <property type="match status" value="1"/>
</dbReference>
<keyword evidence="11" id="KW-0269">Exonuclease</keyword>
<evidence type="ECO:0000256" key="17">
    <source>
        <dbReference type="ARBA" id="ARBA00023211"/>
    </source>
</evidence>
<dbReference type="InterPro" id="IPR014143">
    <property type="entry name" value="NHEJ_ligase_prk"/>
</dbReference>
<evidence type="ECO:0000256" key="11">
    <source>
        <dbReference type="ARBA" id="ARBA00022839"/>
    </source>
</evidence>
<sequence length="598" mass="66920">MARASRTLANIPGARRSAMPGFIEPCLATLVEEVPTRGQWCHEIKFDGYRAQAHLANGKWRLFTRNGYDWTTRFAGIPQALRAIGSKSAILDGEVIVQAPSGRSDFRLLQADLASGRADRLAYCAFDLLYLDGYDLRDAALKHRRHLLQGLLDPPQPRLLFSDAIESNSDELLQLACRMELEGIISKQLDAPYRSRRQMTWLKIKCHNSDSFPIIAFVEKLGARPRRIASLYLGRYEQGKLLYAGKAQTGFTMQELVELRELLDPLIAGKSPLAVPVKKPKATWVEPKLQAEIEFSTYTADGLLRAPVYKGIRDDLADTRAVRAPKRAARMVRKQRTVPRENILQLLHDAVAPDVEQLTQYWTRIHKRALPHLAHRPLKLVRRVGGQVFYHKGALPPVPKSVHQLKIRKREGGEGTRVWIDDLAGLIGLVEMDVVELHPWNAQVDDIEHADTLVFDLDPGPGVPWSFVVDSAFTLRELLDQHGYGDSWPKLTGGKGLHVMAPASERMTHDAAHKQSRALSELLVSTDPDRYTITASPAARKGRLFVDYLRNGRGTTAVGTFSPRARPGFPIAAPVSWASVERGTRPDEFTMAKPPRGR</sequence>
<dbReference type="InterPro" id="IPR014146">
    <property type="entry name" value="LigD_ligase_dom"/>
</dbReference>
<keyword evidence="14" id="KW-0238">DNA-binding</keyword>
<evidence type="ECO:0000256" key="12">
    <source>
        <dbReference type="ARBA" id="ARBA00022840"/>
    </source>
</evidence>
<dbReference type="SUPFAM" id="SSF56091">
    <property type="entry name" value="DNA ligase/mRNA capping enzyme, catalytic domain"/>
    <property type="match status" value="1"/>
</dbReference>
<evidence type="ECO:0000256" key="3">
    <source>
        <dbReference type="ARBA" id="ARBA00022598"/>
    </source>
</evidence>
<dbReference type="Gene3D" id="3.30.470.30">
    <property type="entry name" value="DNA ligase/mRNA capping enzyme"/>
    <property type="match status" value="1"/>
</dbReference>
<keyword evidence="8" id="KW-0547">Nucleotide-binding</keyword>
<dbReference type="InterPro" id="IPR012309">
    <property type="entry name" value="DNA_ligase_ATP-dep_C"/>
</dbReference>
<reference evidence="22 23" key="1">
    <citation type="journal article" date="2021" name="Int. J. Syst. Evol. Microbiol.">
        <title>Steroidobacter gossypii sp. nov., isolated from soil of cotton cropping field.</title>
        <authorList>
            <person name="Huang R."/>
            <person name="Yang S."/>
            <person name="Zhen C."/>
            <person name="Liu W."/>
        </authorList>
    </citation>
    <scope>NUCLEOTIDE SEQUENCE [LARGE SCALE GENOMIC DNA]</scope>
    <source>
        <strain evidence="22 23">S1-65</strain>
    </source>
</reference>
<evidence type="ECO:0000256" key="7">
    <source>
        <dbReference type="ARBA" id="ARBA00022723"/>
    </source>
</evidence>
<dbReference type="InterPro" id="IPR014145">
    <property type="entry name" value="LigD_pol_dom"/>
</dbReference>
<evidence type="ECO:0000256" key="20">
    <source>
        <dbReference type="ARBA" id="ARBA00034003"/>
    </source>
</evidence>
<feature type="domain" description="ATP-dependent DNA ligase family profile" evidence="21">
    <location>
        <begin position="114"/>
        <end position="240"/>
    </location>
</feature>
<dbReference type="GO" id="GO:0016874">
    <property type="term" value="F:ligase activity"/>
    <property type="evidence" value="ECO:0007669"/>
    <property type="project" value="UniProtKB-KW"/>
</dbReference>
<dbReference type="CDD" id="cd07971">
    <property type="entry name" value="OBF_DNA_ligase_LigD"/>
    <property type="match status" value="1"/>
</dbReference>
<evidence type="ECO:0000256" key="18">
    <source>
        <dbReference type="ARBA" id="ARBA00023268"/>
    </source>
</evidence>
<proteinExistence type="predicted"/>
<keyword evidence="17" id="KW-0464">Manganese</keyword>
<keyword evidence="12" id="KW-0067">ATP-binding</keyword>
<keyword evidence="16" id="KW-0234">DNA repair</keyword>
<evidence type="ECO:0000256" key="2">
    <source>
        <dbReference type="ARBA" id="ARBA00012727"/>
    </source>
</evidence>
<evidence type="ECO:0000256" key="13">
    <source>
        <dbReference type="ARBA" id="ARBA00022932"/>
    </source>
</evidence>
<dbReference type="SUPFAM" id="SSF50249">
    <property type="entry name" value="Nucleic acid-binding proteins"/>
    <property type="match status" value="1"/>
</dbReference>
<evidence type="ECO:0000256" key="19">
    <source>
        <dbReference type="ARBA" id="ARBA00029943"/>
    </source>
</evidence>
<evidence type="ECO:0000313" key="23">
    <source>
        <dbReference type="Proteomes" id="UP000661077"/>
    </source>
</evidence>
<dbReference type="NCBIfam" id="TIGR02779">
    <property type="entry name" value="NHEJ_ligase_lig"/>
    <property type="match status" value="1"/>
</dbReference>
<dbReference type="PROSITE" id="PS50160">
    <property type="entry name" value="DNA_LIGASE_A3"/>
    <property type="match status" value="1"/>
</dbReference>
<evidence type="ECO:0000313" key="22">
    <source>
        <dbReference type="EMBL" id="MBM0106030.1"/>
    </source>
</evidence>
<dbReference type="Gene3D" id="3.30.1490.70">
    <property type="match status" value="1"/>
</dbReference>
<dbReference type="Pfam" id="PF01068">
    <property type="entry name" value="DNA_ligase_A_M"/>
    <property type="match status" value="1"/>
</dbReference>
<dbReference type="Pfam" id="PF21686">
    <property type="entry name" value="LigD_Prim-Pol"/>
    <property type="match status" value="1"/>
</dbReference>
<evidence type="ECO:0000256" key="5">
    <source>
        <dbReference type="ARBA" id="ARBA00022695"/>
    </source>
</evidence>
<keyword evidence="10" id="KW-0378">Hydrolase</keyword>
<dbReference type="InterPro" id="IPR012340">
    <property type="entry name" value="NA-bd_OB-fold"/>
</dbReference>
<dbReference type="EC" id="6.5.1.1" evidence="2"/>
<name>A0ABS1WYH5_9GAMM</name>
<dbReference type="PANTHER" id="PTHR42705:SF2">
    <property type="entry name" value="BIFUNCTIONAL NON-HOMOLOGOUS END JOINING PROTEIN LIGD"/>
    <property type="match status" value="1"/>
</dbReference>
<accession>A0ABS1WYH5</accession>
<dbReference type="InterPro" id="IPR052171">
    <property type="entry name" value="NHEJ_LigD"/>
</dbReference>
<dbReference type="Gene3D" id="2.40.50.140">
    <property type="entry name" value="Nucleic acid-binding proteins"/>
    <property type="match status" value="1"/>
</dbReference>
<evidence type="ECO:0000259" key="21">
    <source>
        <dbReference type="PROSITE" id="PS50160"/>
    </source>
</evidence>
<dbReference type="NCBIfam" id="TIGR02776">
    <property type="entry name" value="NHEJ_ligase_prk"/>
    <property type="match status" value="1"/>
</dbReference>
<dbReference type="EMBL" id="JAEVLS010000003">
    <property type="protein sequence ID" value="MBM0106030.1"/>
    <property type="molecule type" value="Genomic_DNA"/>
</dbReference>
<keyword evidence="18" id="KW-0511">Multifunctional enzyme</keyword>
<comment type="catalytic activity">
    <reaction evidence="20">
        <text>ATP + (deoxyribonucleotide)n-3'-hydroxyl + 5'-phospho-(deoxyribonucleotide)m = (deoxyribonucleotide)n+m + AMP + diphosphate.</text>
        <dbReference type="EC" id="6.5.1.1"/>
    </reaction>
</comment>
<keyword evidence="7" id="KW-0479">Metal-binding</keyword>
<evidence type="ECO:0000256" key="16">
    <source>
        <dbReference type="ARBA" id="ARBA00023204"/>
    </source>
</evidence>
<evidence type="ECO:0000256" key="9">
    <source>
        <dbReference type="ARBA" id="ARBA00022763"/>
    </source>
</evidence>